<dbReference type="InterPro" id="IPR036390">
    <property type="entry name" value="WH_DNA-bd_sf"/>
</dbReference>
<feature type="region of interest" description="Disordered" evidence="1">
    <location>
        <begin position="165"/>
        <end position="191"/>
    </location>
</feature>
<comment type="caution">
    <text evidence="3">The sequence shown here is derived from an EMBL/GenBank/DDBJ whole genome shotgun (WGS) entry which is preliminary data.</text>
</comment>
<dbReference type="Pfam" id="PF01047">
    <property type="entry name" value="MarR"/>
    <property type="match status" value="1"/>
</dbReference>
<dbReference type="STRING" id="1440053.GCA_000718095_03662"/>
<feature type="region of interest" description="Disordered" evidence="1">
    <location>
        <begin position="1"/>
        <end position="27"/>
    </location>
</feature>
<sequence>MVEDPQPHRQPRPQPEPPARGPQGPADVDAVTHAVLTASRLLVKVSARSLAAVAERVTLPQFRLLAVLAAHGDAKLVDIAERLGVNPSTAMRMLDRLIVAGLAARQSNPCNRRETMLRLTPEGRTLVDRVTAVRHREISAIVERLTPEQRTALVGALTAFTEAGGEPAVPGEDTEPYPLGWSDTTVRHSGG</sequence>
<gene>
    <name evidence="3" type="ORF">Y717_02435</name>
</gene>
<protein>
    <submittedName>
        <fullName evidence="3">MarR family transcriptional regulator</fullName>
    </submittedName>
</protein>
<dbReference type="GO" id="GO:0006950">
    <property type="term" value="P:response to stress"/>
    <property type="evidence" value="ECO:0007669"/>
    <property type="project" value="TreeGrafter"/>
</dbReference>
<reference evidence="3 4" key="1">
    <citation type="submission" date="2013-12" db="EMBL/GenBank/DDBJ databases">
        <title>Annotated genome of Streptomyces scopuliridis.</title>
        <authorList>
            <person name="Olson J.B."/>
        </authorList>
    </citation>
    <scope>NUCLEOTIDE SEQUENCE [LARGE SCALE GENOMIC DNA]</scope>
    <source>
        <strain evidence="3 4">RB72</strain>
    </source>
</reference>
<dbReference type="PANTHER" id="PTHR33164:SF94">
    <property type="entry name" value="TRANSCRIPTIONAL REGULATORY PROTEIN-RELATED"/>
    <property type="match status" value="1"/>
</dbReference>
<dbReference type="PANTHER" id="PTHR33164">
    <property type="entry name" value="TRANSCRIPTIONAL REGULATOR, MARR FAMILY"/>
    <property type="match status" value="1"/>
</dbReference>
<dbReference type="SMART" id="SM00347">
    <property type="entry name" value="HTH_MARR"/>
    <property type="match status" value="1"/>
</dbReference>
<proteinExistence type="predicted"/>
<evidence type="ECO:0000313" key="3">
    <source>
        <dbReference type="EMBL" id="PVE13936.1"/>
    </source>
</evidence>
<dbReference type="Proteomes" id="UP000245992">
    <property type="component" value="Unassembled WGS sequence"/>
</dbReference>
<name>A0A2T7TFN7_9ACTN</name>
<dbReference type="EMBL" id="AZSP01000012">
    <property type="protein sequence ID" value="PVE13936.1"/>
    <property type="molecule type" value="Genomic_DNA"/>
</dbReference>
<dbReference type="PROSITE" id="PS50995">
    <property type="entry name" value="HTH_MARR_2"/>
    <property type="match status" value="1"/>
</dbReference>
<dbReference type="InterPro" id="IPR036388">
    <property type="entry name" value="WH-like_DNA-bd_sf"/>
</dbReference>
<feature type="domain" description="HTH marR-type" evidence="2">
    <location>
        <begin position="28"/>
        <end position="162"/>
    </location>
</feature>
<evidence type="ECO:0000256" key="1">
    <source>
        <dbReference type="SAM" id="MobiDB-lite"/>
    </source>
</evidence>
<dbReference type="GO" id="GO:0003700">
    <property type="term" value="F:DNA-binding transcription factor activity"/>
    <property type="evidence" value="ECO:0007669"/>
    <property type="project" value="InterPro"/>
</dbReference>
<keyword evidence="4" id="KW-1185">Reference proteome</keyword>
<dbReference type="SUPFAM" id="SSF46785">
    <property type="entry name" value="Winged helix' DNA-binding domain"/>
    <property type="match status" value="1"/>
</dbReference>
<accession>A0A2T7TFN7</accession>
<organism evidence="3 4">
    <name type="scientific">Streptomyces scopuliridis RB72</name>
    <dbReference type="NCBI Taxonomy" id="1440053"/>
    <lineage>
        <taxon>Bacteria</taxon>
        <taxon>Bacillati</taxon>
        <taxon>Actinomycetota</taxon>
        <taxon>Actinomycetes</taxon>
        <taxon>Kitasatosporales</taxon>
        <taxon>Streptomycetaceae</taxon>
        <taxon>Streptomyces</taxon>
    </lineage>
</organism>
<dbReference type="Gene3D" id="1.10.10.10">
    <property type="entry name" value="Winged helix-like DNA-binding domain superfamily/Winged helix DNA-binding domain"/>
    <property type="match status" value="1"/>
</dbReference>
<evidence type="ECO:0000313" key="4">
    <source>
        <dbReference type="Proteomes" id="UP000245992"/>
    </source>
</evidence>
<dbReference type="InterPro" id="IPR039422">
    <property type="entry name" value="MarR/SlyA-like"/>
</dbReference>
<dbReference type="InterPro" id="IPR000835">
    <property type="entry name" value="HTH_MarR-typ"/>
</dbReference>
<dbReference type="OrthoDB" id="3573114at2"/>
<dbReference type="RefSeq" id="WP_051746034.1">
    <property type="nucleotide sequence ID" value="NZ_AZSP01000012.1"/>
</dbReference>
<evidence type="ECO:0000259" key="2">
    <source>
        <dbReference type="PROSITE" id="PS50995"/>
    </source>
</evidence>
<dbReference type="AlphaFoldDB" id="A0A2T7TFN7"/>